<proteinExistence type="predicted"/>
<sequence length="195" mass="21279">MSSIQGIQGIQGRTSPVAPLSALPALNTSYTPSRHGKAPLENRKASLEVELSRILQLPVSDQDREQRAMRIRRHIALLERHIALLDAANGERPEFTSVQGRPDREHPESEPQAQPEFSMTEELHEQSVNEQPAAPRKAPKGGDDYARAMLGSLEALGSLGSLYAPPAAPGAVQPWENRSEPAKAVRVGRNFDVSI</sequence>
<evidence type="ECO:0000256" key="1">
    <source>
        <dbReference type="SAM" id="MobiDB-lite"/>
    </source>
</evidence>
<name>A0A4Y6UTH5_SACBS</name>
<organism evidence="2 3">
    <name type="scientific">Saccharibacillus brassicae</name>
    <dbReference type="NCBI Taxonomy" id="2583377"/>
    <lineage>
        <taxon>Bacteria</taxon>
        <taxon>Bacillati</taxon>
        <taxon>Bacillota</taxon>
        <taxon>Bacilli</taxon>
        <taxon>Bacillales</taxon>
        <taxon>Paenibacillaceae</taxon>
        <taxon>Saccharibacillus</taxon>
    </lineage>
</organism>
<dbReference type="AlphaFoldDB" id="A0A4Y6UTH5"/>
<protein>
    <submittedName>
        <fullName evidence="2">Uncharacterized protein</fullName>
    </submittedName>
</protein>
<evidence type="ECO:0000313" key="2">
    <source>
        <dbReference type="EMBL" id="QDH20992.1"/>
    </source>
</evidence>
<reference evidence="2 3" key="1">
    <citation type="submission" date="2019-06" db="EMBL/GenBank/DDBJ databases">
        <title>Saccharibacillus brassicae sp. nov., an endophytic bacterium isolated from Chinese cabbage seeds (Brassica pekinensis).</title>
        <authorList>
            <person name="Jiang L."/>
            <person name="Lee J."/>
            <person name="Kim S.W."/>
        </authorList>
    </citation>
    <scope>NUCLEOTIDE SEQUENCE [LARGE SCALE GENOMIC DNA]</scope>
    <source>
        <strain evidence="3">KCTC 43072 / ATSA2</strain>
    </source>
</reference>
<keyword evidence="3" id="KW-1185">Reference proteome</keyword>
<dbReference type="Proteomes" id="UP000316968">
    <property type="component" value="Chromosome"/>
</dbReference>
<evidence type="ECO:0000313" key="3">
    <source>
        <dbReference type="Proteomes" id="UP000316968"/>
    </source>
</evidence>
<feature type="region of interest" description="Disordered" evidence="1">
    <location>
        <begin position="90"/>
        <end position="145"/>
    </location>
</feature>
<dbReference type="EMBL" id="CP041217">
    <property type="protein sequence ID" value="QDH20992.1"/>
    <property type="molecule type" value="Genomic_DNA"/>
</dbReference>
<dbReference type="KEGG" id="saca:FFV09_09105"/>
<gene>
    <name evidence="2" type="ORF">FFV09_09105</name>
</gene>
<dbReference type="OrthoDB" id="2678323at2"/>
<accession>A0A4Y6UTH5</accession>
<dbReference type="RefSeq" id="WP_141447540.1">
    <property type="nucleotide sequence ID" value="NZ_CP041217.1"/>
</dbReference>